<dbReference type="PANTHER" id="PTHR13002">
    <property type="entry name" value="C3ORF1 PROTEIN-RELATED"/>
    <property type="match status" value="1"/>
</dbReference>
<accession>A0A2G8L1Q7</accession>
<dbReference type="InterPro" id="IPR055299">
    <property type="entry name" value="TIMMDC1"/>
</dbReference>
<gene>
    <name evidence="9" type="ORF">BSL78_08928</name>
</gene>
<evidence type="ECO:0000256" key="4">
    <source>
        <dbReference type="ARBA" id="ARBA00022989"/>
    </source>
</evidence>
<dbReference type="PANTHER" id="PTHR13002:SF1">
    <property type="entry name" value="COMPLEX I ASSEMBLY FACTOR TIMMDC1, MITOCHONDRIAL"/>
    <property type="match status" value="1"/>
</dbReference>
<keyword evidence="10" id="KW-1185">Reference proteome</keyword>
<proteinExistence type="inferred from homology"/>
<feature type="transmembrane region" description="Helical" evidence="8">
    <location>
        <begin position="48"/>
        <end position="68"/>
    </location>
</feature>
<dbReference type="AlphaFoldDB" id="A0A2G8L1Q7"/>
<evidence type="ECO:0000256" key="5">
    <source>
        <dbReference type="ARBA" id="ARBA00023136"/>
    </source>
</evidence>
<comment type="similarity">
    <text evidence="2">Belongs to the Tim17/Tim22/Tim23 family.</text>
</comment>
<comment type="caution">
    <text evidence="9">The sequence shown here is derived from an EMBL/GenBank/DDBJ whole genome shotgun (WGS) entry which is preliminary data.</text>
</comment>
<dbReference type="GO" id="GO:0016020">
    <property type="term" value="C:membrane"/>
    <property type="evidence" value="ECO:0007669"/>
    <property type="project" value="UniProtKB-SubCell"/>
</dbReference>
<reference evidence="9 10" key="1">
    <citation type="journal article" date="2017" name="PLoS Biol.">
        <title>The sea cucumber genome provides insights into morphological evolution and visceral regeneration.</title>
        <authorList>
            <person name="Zhang X."/>
            <person name="Sun L."/>
            <person name="Yuan J."/>
            <person name="Sun Y."/>
            <person name="Gao Y."/>
            <person name="Zhang L."/>
            <person name="Li S."/>
            <person name="Dai H."/>
            <person name="Hamel J.F."/>
            <person name="Liu C."/>
            <person name="Yu Y."/>
            <person name="Liu S."/>
            <person name="Lin W."/>
            <person name="Guo K."/>
            <person name="Jin S."/>
            <person name="Xu P."/>
            <person name="Storey K.B."/>
            <person name="Huan P."/>
            <person name="Zhang T."/>
            <person name="Zhou Y."/>
            <person name="Zhang J."/>
            <person name="Lin C."/>
            <person name="Li X."/>
            <person name="Xing L."/>
            <person name="Huo D."/>
            <person name="Sun M."/>
            <person name="Wang L."/>
            <person name="Mercier A."/>
            <person name="Li F."/>
            <person name="Yang H."/>
            <person name="Xiang J."/>
        </authorList>
    </citation>
    <scope>NUCLEOTIDE SEQUENCE [LARGE SCALE GENOMIC DNA]</scope>
    <source>
        <strain evidence="9">Shaxun</strain>
        <tissue evidence="9">Muscle</tissue>
    </source>
</reference>
<keyword evidence="4 8" id="KW-1133">Transmembrane helix</keyword>
<dbReference type="Pfam" id="PF02466">
    <property type="entry name" value="Tim17"/>
    <property type="match status" value="1"/>
</dbReference>
<comment type="subcellular location">
    <subcellularLocation>
        <location evidence="1">Membrane</location>
        <topology evidence="1">Multi-pass membrane protein</topology>
    </subcellularLocation>
</comment>
<evidence type="ECO:0000256" key="8">
    <source>
        <dbReference type="SAM" id="Phobius"/>
    </source>
</evidence>
<sequence length="202" mass="21672">MKEAGNNGEEAVSAVEVASSQVKGQSGWDNVKAAYRFNRKTGEISREVYELFLMFILGSAAGGLYGGMPASRFARNRYIQTSNAAIYSSKMEALGTSYNAGTRGFIRYGLRWGWRTGFLAIGFHGLSSFLAVYRDKTDLLNYTAASVCTGALYRVNLGVRGVVGGGVVGALLGLEREHAFKTLIGNLNASVSSTKSENGPVR</sequence>
<evidence type="ECO:0000256" key="3">
    <source>
        <dbReference type="ARBA" id="ARBA00022692"/>
    </source>
</evidence>
<name>A0A2G8L1Q7_STIJA</name>
<dbReference type="STRING" id="307972.A0A2G8L1Q7"/>
<feature type="transmembrane region" description="Helical" evidence="8">
    <location>
        <begin position="112"/>
        <end position="133"/>
    </location>
</feature>
<evidence type="ECO:0000256" key="7">
    <source>
        <dbReference type="ARBA" id="ARBA00041344"/>
    </source>
</evidence>
<keyword evidence="3 8" id="KW-0812">Transmembrane</keyword>
<dbReference type="Proteomes" id="UP000230750">
    <property type="component" value="Unassembled WGS sequence"/>
</dbReference>
<evidence type="ECO:0000256" key="6">
    <source>
        <dbReference type="ARBA" id="ARBA00040778"/>
    </source>
</evidence>
<evidence type="ECO:0000313" key="10">
    <source>
        <dbReference type="Proteomes" id="UP000230750"/>
    </source>
</evidence>
<evidence type="ECO:0000313" key="9">
    <source>
        <dbReference type="EMBL" id="PIK54198.1"/>
    </source>
</evidence>
<dbReference type="GO" id="GO:0005739">
    <property type="term" value="C:mitochondrion"/>
    <property type="evidence" value="ECO:0007669"/>
    <property type="project" value="TreeGrafter"/>
</dbReference>
<organism evidence="9 10">
    <name type="scientific">Stichopus japonicus</name>
    <name type="common">Sea cucumber</name>
    <dbReference type="NCBI Taxonomy" id="307972"/>
    <lineage>
        <taxon>Eukaryota</taxon>
        <taxon>Metazoa</taxon>
        <taxon>Echinodermata</taxon>
        <taxon>Eleutherozoa</taxon>
        <taxon>Echinozoa</taxon>
        <taxon>Holothuroidea</taxon>
        <taxon>Aspidochirotacea</taxon>
        <taxon>Aspidochirotida</taxon>
        <taxon>Stichopodidae</taxon>
        <taxon>Apostichopus</taxon>
    </lineage>
</organism>
<evidence type="ECO:0000256" key="2">
    <source>
        <dbReference type="ARBA" id="ARBA00008444"/>
    </source>
</evidence>
<protein>
    <recommendedName>
        <fullName evidence="6">Complex I assembly factor TIMMDC1, mitochondrial</fullName>
    </recommendedName>
    <alternativeName>
        <fullName evidence="7">Translocase of inner mitochondrial membrane domain-containing protein 1</fullName>
    </alternativeName>
</protein>
<dbReference type="OrthoDB" id="5826189at2759"/>
<evidence type="ECO:0000256" key="1">
    <source>
        <dbReference type="ARBA" id="ARBA00004141"/>
    </source>
</evidence>
<dbReference type="EMBL" id="MRZV01000259">
    <property type="protein sequence ID" value="PIK54198.1"/>
    <property type="molecule type" value="Genomic_DNA"/>
</dbReference>
<keyword evidence="5 8" id="KW-0472">Membrane</keyword>
<dbReference type="GO" id="GO:0032981">
    <property type="term" value="P:mitochondrial respiratory chain complex I assembly"/>
    <property type="evidence" value="ECO:0007669"/>
    <property type="project" value="InterPro"/>
</dbReference>